<dbReference type="AlphaFoldDB" id="A1S102"/>
<keyword evidence="3" id="KW-1185">Reference proteome</keyword>
<protein>
    <submittedName>
        <fullName evidence="2">Uncharacterized protein</fullName>
    </submittedName>
</protein>
<accession>A1S102</accession>
<dbReference type="Gene3D" id="1.20.1260.80">
    <property type="match status" value="1"/>
</dbReference>
<dbReference type="eggNOG" id="arCOG03876">
    <property type="taxonomic scope" value="Archaea"/>
</dbReference>
<keyword evidence="1" id="KW-0175">Coiled coil</keyword>
<dbReference type="HOGENOM" id="CLU_084123_0_0_2"/>
<dbReference type="KEGG" id="tpe:Tpen_1737"/>
<gene>
    <name evidence="2" type="ordered locus">Tpen_1737</name>
</gene>
<evidence type="ECO:0000256" key="1">
    <source>
        <dbReference type="SAM" id="Coils"/>
    </source>
</evidence>
<dbReference type="EMBL" id="CP000505">
    <property type="protein sequence ID" value="ABL79132.1"/>
    <property type="molecule type" value="Genomic_DNA"/>
</dbReference>
<name>A1S102_THEPD</name>
<reference evidence="3" key="1">
    <citation type="journal article" date="2008" name="J. Bacteriol.">
        <title>Genome sequence of Thermofilum pendens reveals an exceptional loss of biosynthetic pathways without genome reduction.</title>
        <authorList>
            <person name="Anderson I."/>
            <person name="Rodriguez J."/>
            <person name="Susanti D."/>
            <person name="Porat I."/>
            <person name="Reich C."/>
            <person name="Ulrich L.E."/>
            <person name="Elkins J.G."/>
            <person name="Mavromatis K."/>
            <person name="Lykidis A."/>
            <person name="Kim E."/>
            <person name="Thompson L.S."/>
            <person name="Nolan M."/>
            <person name="Land M."/>
            <person name="Copeland A."/>
            <person name="Lapidus A."/>
            <person name="Lucas S."/>
            <person name="Detter C."/>
            <person name="Zhulin I.B."/>
            <person name="Olsen G.J."/>
            <person name="Whitman W."/>
            <person name="Mukhopadhyay B."/>
            <person name="Bristow J."/>
            <person name="Kyrpides N."/>
        </authorList>
    </citation>
    <scope>NUCLEOTIDE SEQUENCE [LARGE SCALE GENOMIC DNA]</scope>
    <source>
        <strain evidence="3">DSM 2475 / Hrk 5</strain>
    </source>
</reference>
<evidence type="ECO:0000313" key="2">
    <source>
        <dbReference type="EMBL" id="ABL79132.1"/>
    </source>
</evidence>
<evidence type="ECO:0000313" key="3">
    <source>
        <dbReference type="Proteomes" id="UP000000641"/>
    </source>
</evidence>
<sequence length="257" mass="29356">MAYWLGRKFEKINARLDRVEERLGGVEKRLEGVEGRLDKVEERLESVEENLGGVQERLTKAERRLADLEGRLSKVEGRLEALERRVDGVEKALGDVGERLDAVEARLSRVEGRLEGAESRLAGVEHGLEKVESRLSRVVKGFESHQEFLIDYLASEGVIKEKTALVVRAELRSVLSLLSNPLTKEEVEKLREYLEKDPGEFTMEEAEDFLRLARKAVEEHGDKYEVYKLHLYAALVRGWTRRRLAKAEEKGGNRCDS</sequence>
<feature type="coiled-coil region" evidence="1">
    <location>
        <begin position="9"/>
        <end position="134"/>
    </location>
</feature>
<organism evidence="2 3">
    <name type="scientific">Thermofilum pendens (strain DSM 2475 / Hrk 5)</name>
    <dbReference type="NCBI Taxonomy" id="368408"/>
    <lineage>
        <taxon>Archaea</taxon>
        <taxon>Thermoproteota</taxon>
        <taxon>Thermoprotei</taxon>
        <taxon>Thermofilales</taxon>
        <taxon>Thermofilaceae</taxon>
        <taxon>Thermofilum</taxon>
    </lineage>
</organism>
<dbReference type="STRING" id="368408.Tpen_1737"/>
<dbReference type="Proteomes" id="UP000000641">
    <property type="component" value="Chromosome"/>
</dbReference>
<proteinExistence type="predicted"/>
<dbReference type="EnsemblBacteria" id="ABL79132">
    <property type="protein sequence ID" value="ABL79132"/>
    <property type="gene ID" value="Tpen_1737"/>
</dbReference>
<dbReference type="Gene3D" id="1.20.5.340">
    <property type="match status" value="1"/>
</dbReference>
<dbReference type="SUPFAM" id="SSF57997">
    <property type="entry name" value="Tropomyosin"/>
    <property type="match status" value="1"/>
</dbReference>